<dbReference type="Pfam" id="PF13432">
    <property type="entry name" value="TPR_16"/>
    <property type="match status" value="1"/>
</dbReference>
<name>A0ABT5Y875_9GAMM</name>
<dbReference type="EMBL" id="JANCMW010000003">
    <property type="protein sequence ID" value="MDF0749870.1"/>
    <property type="molecule type" value="Genomic_DNA"/>
</dbReference>
<accession>A0ABT5Y875</accession>
<dbReference type="SUPFAM" id="SSF48452">
    <property type="entry name" value="TPR-like"/>
    <property type="match status" value="1"/>
</dbReference>
<reference evidence="1" key="1">
    <citation type="submission" date="2022-07" db="EMBL/GenBank/DDBJ databases">
        <title>Marinobacter iranensis a new bacterium isolate from a hipersaline lake in Iran.</title>
        <authorList>
            <person name="Mohammad A.M.A."/>
            <person name="Cristina S.-P."/>
            <person name="Antonio V."/>
        </authorList>
    </citation>
    <scope>NUCLEOTIDE SEQUENCE</scope>
    <source>
        <strain evidence="1">71-i</strain>
    </source>
</reference>
<comment type="caution">
    <text evidence="1">The sequence shown here is derived from an EMBL/GenBank/DDBJ whole genome shotgun (WGS) entry which is preliminary data.</text>
</comment>
<keyword evidence="2" id="KW-1185">Reference proteome</keyword>
<evidence type="ECO:0000313" key="2">
    <source>
        <dbReference type="Proteomes" id="UP001143391"/>
    </source>
</evidence>
<dbReference type="InterPro" id="IPR011990">
    <property type="entry name" value="TPR-like_helical_dom_sf"/>
</dbReference>
<proteinExistence type="predicted"/>
<protein>
    <submittedName>
        <fullName evidence="1">Tetratricopeptide repeat protein</fullName>
    </submittedName>
</protein>
<evidence type="ECO:0000313" key="1">
    <source>
        <dbReference type="EMBL" id="MDF0749870.1"/>
    </source>
</evidence>
<sequence>MRRSRFATFFIGLMVFAGVSLAKEPVRDPRFEAGVEAFNEGKLAEARVHFERARAGGLNTPSLLYNLGVVYFHLGQYKSAEAVFVELLGTPHAPLARYNLGLVKRELGQDLESRQWFEQAAGPDSPDKVQALAHRQLDGAAVKSPFDNVRGNGYLSAAGGYDDNIAGTPDDASSNQAGGFADLLAAGNVHIGTGAVGLHGVAYTRQYPSNPAFDNSYLSTGVSWLSGVGPGELTSTLSLASSWFGGDALEREVRVDAVYRPDQCVFSSMLSGIECSASGSISTIKGGNGYSAYDGEMLRLGASAEKGLGNWVLNGQYRFEVNDREDLTTQQEFFSVSPLRNLVSAEARYYLSGRFSLGGRADVRYSRYKDDHRLVSGANVVAERRTDNRLRGVLLAEYSLTRQWLLLAEWSTLNNRSTIERYDYSRREVMVGIEAVF</sequence>
<dbReference type="Gene3D" id="1.25.40.10">
    <property type="entry name" value="Tetratricopeptide repeat domain"/>
    <property type="match status" value="1"/>
</dbReference>
<gene>
    <name evidence="1" type="ORF">NLU14_06465</name>
</gene>
<dbReference type="RefSeq" id="WP_275705389.1">
    <property type="nucleotide sequence ID" value="NZ_JANCMW010000003.1"/>
</dbReference>
<organism evidence="1 2">
    <name type="scientific">Marinobacter iranensis</name>
    <dbReference type="NCBI Taxonomy" id="2962607"/>
    <lineage>
        <taxon>Bacteria</taxon>
        <taxon>Pseudomonadati</taxon>
        <taxon>Pseudomonadota</taxon>
        <taxon>Gammaproteobacteria</taxon>
        <taxon>Pseudomonadales</taxon>
        <taxon>Marinobacteraceae</taxon>
        <taxon>Marinobacter</taxon>
    </lineage>
</organism>
<dbReference type="Proteomes" id="UP001143391">
    <property type="component" value="Unassembled WGS sequence"/>
</dbReference>